<evidence type="ECO:0008006" key="5">
    <source>
        <dbReference type="Google" id="ProtNLM"/>
    </source>
</evidence>
<evidence type="ECO:0000259" key="1">
    <source>
        <dbReference type="Pfam" id="PF17171"/>
    </source>
</evidence>
<dbReference type="InterPro" id="IPR033468">
    <property type="entry name" value="Metaxin_GST"/>
</dbReference>
<accession>A0A9W8TAC7</accession>
<dbReference type="GO" id="GO:0001401">
    <property type="term" value="C:SAM complex"/>
    <property type="evidence" value="ECO:0007669"/>
    <property type="project" value="TreeGrafter"/>
</dbReference>
<evidence type="ECO:0000259" key="2">
    <source>
        <dbReference type="Pfam" id="PF17172"/>
    </source>
</evidence>
<dbReference type="Pfam" id="PF17171">
    <property type="entry name" value="GST_C_6"/>
    <property type="match status" value="1"/>
</dbReference>
<dbReference type="Pfam" id="PF17172">
    <property type="entry name" value="GST_N_4"/>
    <property type="match status" value="1"/>
</dbReference>
<dbReference type="Proteomes" id="UP001140502">
    <property type="component" value="Unassembled WGS sequence"/>
</dbReference>
<dbReference type="InterPro" id="IPR012336">
    <property type="entry name" value="Thioredoxin-like_fold"/>
</dbReference>
<dbReference type="CDD" id="cd03078">
    <property type="entry name" value="GST_N_Metaxin1_like"/>
    <property type="match status" value="1"/>
</dbReference>
<evidence type="ECO:0000313" key="3">
    <source>
        <dbReference type="EMBL" id="KAJ4309459.1"/>
    </source>
</evidence>
<dbReference type="PANTHER" id="PTHR12289">
    <property type="entry name" value="METAXIN RELATED"/>
    <property type="match status" value="1"/>
</dbReference>
<comment type="caution">
    <text evidence="3">The sequence shown here is derived from an EMBL/GenBank/DDBJ whole genome shotgun (WGS) entry which is preliminary data.</text>
</comment>
<name>A0A9W8TAC7_9HYPO</name>
<keyword evidence="4" id="KW-1185">Reference proteome</keyword>
<protein>
    <recommendedName>
        <fullName evidence="5">Mitochondrial outer membrane protein</fullName>
    </recommendedName>
</protein>
<reference evidence="3" key="1">
    <citation type="submission" date="2022-10" db="EMBL/GenBank/DDBJ databases">
        <title>Tapping the CABI collections for fungal endophytes: first genome assemblies for Collariella, Neodidymelliopsis, Ascochyta clinopodiicola, Didymella pomorum, Didymosphaeria variabile, Neocosmospora piperis and Neocucurbitaria cava.</title>
        <authorList>
            <person name="Hill R."/>
        </authorList>
    </citation>
    <scope>NUCLEOTIDE SEQUENCE</scope>
    <source>
        <strain evidence="3">IMI 366586</strain>
    </source>
</reference>
<feature type="domain" description="Metaxin glutathione S-transferase" evidence="1">
    <location>
        <begin position="216"/>
        <end position="279"/>
    </location>
</feature>
<dbReference type="OrthoDB" id="198787at2759"/>
<dbReference type="AlphaFoldDB" id="A0A9W8TAC7"/>
<evidence type="ECO:0000313" key="4">
    <source>
        <dbReference type="Proteomes" id="UP001140502"/>
    </source>
</evidence>
<gene>
    <name evidence="3" type="ORF">N0V84_011487</name>
</gene>
<dbReference type="InterPro" id="IPR050931">
    <property type="entry name" value="Mito_Protein_Transport_Metaxin"/>
</dbReference>
<dbReference type="PANTHER" id="PTHR12289:SF44">
    <property type="entry name" value="OUTER MEMBRANE PROTEIN (SAM35), PUTATIVE (AFU_ORTHOLOGUE AFUA_1G13180)-RELATED"/>
    <property type="match status" value="1"/>
</dbReference>
<sequence>MASAVPGTQSPGPWFAVPRPIRSLFDLFPLRVLASEELPARAPAAARRRAALYVFADDGEAALGNPSYNPSCLKWQTVLKMAGIDFEVVPSNNHASPSGALPFLLPPSPRPSAPLTGEKIHKYAREHAVRELPVVASPRIEAYHALLTQRIRPAWLYALYILPANAPLLGALYLPSSILLRAPIHHTLHAAATAEILKTTRRATISKSQLLADATIALRALSALLNDDEWFFGVDGPSLFDADVFAYTYLMDADALAWQDDSLSGCLEGLDNLKSHRKRLYERCWESS</sequence>
<organism evidence="3 4">
    <name type="scientific">Fusarium piperis</name>
    <dbReference type="NCBI Taxonomy" id="1435070"/>
    <lineage>
        <taxon>Eukaryota</taxon>
        <taxon>Fungi</taxon>
        <taxon>Dikarya</taxon>
        <taxon>Ascomycota</taxon>
        <taxon>Pezizomycotina</taxon>
        <taxon>Sordariomycetes</taxon>
        <taxon>Hypocreomycetidae</taxon>
        <taxon>Hypocreales</taxon>
        <taxon>Nectriaceae</taxon>
        <taxon>Fusarium</taxon>
        <taxon>Fusarium solani species complex</taxon>
    </lineage>
</organism>
<feature type="domain" description="Thioredoxin-like fold" evidence="2">
    <location>
        <begin position="70"/>
        <end position="165"/>
    </location>
</feature>
<dbReference type="GO" id="GO:0007005">
    <property type="term" value="P:mitochondrion organization"/>
    <property type="evidence" value="ECO:0007669"/>
    <property type="project" value="TreeGrafter"/>
</dbReference>
<proteinExistence type="predicted"/>
<dbReference type="EMBL" id="JAPEUR010000433">
    <property type="protein sequence ID" value="KAJ4309459.1"/>
    <property type="molecule type" value="Genomic_DNA"/>
</dbReference>